<comment type="caution">
    <text evidence="2">The sequence shown here is derived from an EMBL/GenBank/DDBJ whole genome shotgun (WGS) entry which is preliminary data.</text>
</comment>
<evidence type="ECO:0000313" key="2">
    <source>
        <dbReference type="EMBL" id="PTQ10994.1"/>
    </source>
</evidence>
<feature type="chain" id="PRO_5015586052" evidence="1">
    <location>
        <begin position="20"/>
        <end position="114"/>
    </location>
</feature>
<dbReference type="Proteomes" id="UP000244162">
    <property type="component" value="Unassembled WGS sequence"/>
</dbReference>
<gene>
    <name evidence="2" type="ORF">CLG96_10680</name>
</gene>
<sequence length="114" mass="12733">MRLLAALLTTALIATPVAAQQPKPKPNPFSDRLEKLDDIPRRATLRRAILDSGQYCNRVDAAGRQQDYKNLVMWTARCGRGGDYALFIGPDASVQVRRCPELKTLGLPECRPRK</sequence>
<dbReference type="EMBL" id="NWBU01000009">
    <property type="protein sequence ID" value="PTQ10994.1"/>
    <property type="molecule type" value="Genomic_DNA"/>
</dbReference>
<dbReference type="AlphaFoldDB" id="A0A2T5FY29"/>
<organism evidence="2 3">
    <name type="scientific">Sphingomonas oleivorans</name>
    <dbReference type="NCBI Taxonomy" id="1735121"/>
    <lineage>
        <taxon>Bacteria</taxon>
        <taxon>Pseudomonadati</taxon>
        <taxon>Pseudomonadota</taxon>
        <taxon>Alphaproteobacteria</taxon>
        <taxon>Sphingomonadales</taxon>
        <taxon>Sphingomonadaceae</taxon>
        <taxon>Sphingomonas</taxon>
    </lineage>
</organism>
<accession>A0A2T5FY29</accession>
<keyword evidence="1" id="KW-0732">Signal</keyword>
<name>A0A2T5FY29_9SPHN</name>
<keyword evidence="3" id="KW-1185">Reference proteome</keyword>
<dbReference type="OrthoDB" id="7471337at2"/>
<feature type="signal peptide" evidence="1">
    <location>
        <begin position="1"/>
        <end position="19"/>
    </location>
</feature>
<evidence type="ECO:0000313" key="3">
    <source>
        <dbReference type="Proteomes" id="UP000244162"/>
    </source>
</evidence>
<protein>
    <submittedName>
        <fullName evidence="2">Uncharacterized protein</fullName>
    </submittedName>
</protein>
<reference evidence="2 3" key="1">
    <citation type="submission" date="2017-09" db="EMBL/GenBank/DDBJ databases">
        <title>Sphingomonas panjinensis sp.nov., isolated from oil-contaminated soil.</title>
        <authorList>
            <person name="Wang L."/>
            <person name="Chen L."/>
        </authorList>
    </citation>
    <scope>NUCLEOTIDE SEQUENCE [LARGE SCALE GENOMIC DNA]</scope>
    <source>
        <strain evidence="2 3">FW-11</strain>
    </source>
</reference>
<proteinExistence type="predicted"/>
<evidence type="ECO:0000256" key="1">
    <source>
        <dbReference type="SAM" id="SignalP"/>
    </source>
</evidence>